<dbReference type="Proteomes" id="UP001496674">
    <property type="component" value="Chromosome"/>
</dbReference>
<reference evidence="1 2" key="1">
    <citation type="submission" date="2023-04" db="EMBL/GenBank/DDBJ databases">
        <title>Draft genome sequence of acteroides sedimenti strain YN3PY1.</title>
        <authorList>
            <person name="Yoshida N."/>
        </authorList>
    </citation>
    <scope>NUCLEOTIDE SEQUENCE [LARGE SCALE GENOMIC DNA]</scope>
    <source>
        <strain evidence="1 2">YN3PY1</strain>
    </source>
</reference>
<accession>A0ABM8IL89</accession>
<proteinExistence type="predicted"/>
<name>A0ABM8IL89_9BACE</name>
<evidence type="ECO:0000313" key="2">
    <source>
        <dbReference type="Proteomes" id="UP001496674"/>
    </source>
</evidence>
<dbReference type="RefSeq" id="WP_353331794.1">
    <property type="nucleotide sequence ID" value="NZ_AP028055.1"/>
</dbReference>
<dbReference type="EMBL" id="AP028055">
    <property type="protein sequence ID" value="BEH00443.1"/>
    <property type="molecule type" value="Genomic_DNA"/>
</dbReference>
<sequence>MKIVRNIGLFVLIASLILNAYLILSKSTKKSDNIQNIQFAGQFVFNKKMDSLLNAFVEEVKNDSCFFEMYIDKRINETYILLRASIAYPNKAIKKPFEEYMSARKPLLFASVRKNVGFFVYTGIEEMLSLTSVDKQFKFKMYKEMFYNYYWTIVLVNGQYLVFKKVFINPYGLKFDYKRKISFEEEKGE</sequence>
<evidence type="ECO:0000313" key="1">
    <source>
        <dbReference type="EMBL" id="BEH00443.1"/>
    </source>
</evidence>
<organism evidence="1 2">
    <name type="scientific">Bacteroides sedimenti</name>
    <dbReference type="NCBI Taxonomy" id="2136147"/>
    <lineage>
        <taxon>Bacteria</taxon>
        <taxon>Pseudomonadati</taxon>
        <taxon>Bacteroidota</taxon>
        <taxon>Bacteroidia</taxon>
        <taxon>Bacteroidales</taxon>
        <taxon>Bacteroidaceae</taxon>
        <taxon>Bacteroides</taxon>
    </lineage>
</organism>
<protein>
    <submittedName>
        <fullName evidence="1">Uncharacterized protein</fullName>
    </submittedName>
</protein>
<keyword evidence="2" id="KW-1185">Reference proteome</keyword>
<gene>
    <name evidence="1" type="ORF">BSYN_27070</name>
</gene>